<dbReference type="InterPro" id="IPR037402">
    <property type="entry name" value="YidZ_PBP2"/>
</dbReference>
<dbReference type="PANTHER" id="PTHR30118">
    <property type="entry name" value="HTH-TYPE TRANSCRIPTIONAL REGULATOR LEUO-RELATED"/>
    <property type="match status" value="1"/>
</dbReference>
<evidence type="ECO:0000256" key="2">
    <source>
        <dbReference type="ARBA" id="ARBA00023015"/>
    </source>
</evidence>
<dbReference type="InterPro" id="IPR000847">
    <property type="entry name" value="LysR_HTH_N"/>
</dbReference>
<dbReference type="InterPro" id="IPR036390">
    <property type="entry name" value="WH_DNA-bd_sf"/>
</dbReference>
<dbReference type="Pfam" id="PF03466">
    <property type="entry name" value="LysR_substrate"/>
    <property type="match status" value="1"/>
</dbReference>
<evidence type="ECO:0000256" key="1">
    <source>
        <dbReference type="ARBA" id="ARBA00009437"/>
    </source>
</evidence>
<evidence type="ECO:0000256" key="4">
    <source>
        <dbReference type="ARBA" id="ARBA00023163"/>
    </source>
</evidence>
<keyword evidence="3" id="KW-0238">DNA-binding</keyword>
<sequence length="342" mass="38069">MRNNDLNLLMIFDAIMTEGAITRAADRLAMTQPAVSNALSRMRTAWKDELFVKDGRGIQPTAFALNLWSQIKEPLGLLEDAVNPSHFDPATARRTFRISASDIVVDMLWGPLRRIIETEAPGINIYAMPNAALNTEKVLNDAEADLVIGKFPMADNVVRTEQILEPSYVCVMRPDHPLAKEQLSLQGFADADHLLVSITGDVTGITDQALMNVGLSRRVAMSVNHFHAVAPLLQQSDLICVVPSIAVEKEIFSGELAVFETPIELAKTPLGVLWHKRQDHDLGLQWLRRLVTRFLRERSAQHQALLSRCCRKGYCPDALKELISQRTQADCSLAETQLKGIQ</sequence>
<reference evidence="6 7" key="1">
    <citation type="submission" date="2020-03" db="EMBL/GenBank/DDBJ databases">
        <title>Alteromonas ponticola sp. nov., isolated from seawater.</title>
        <authorList>
            <person name="Yoon J.-H."/>
            <person name="Kim Y.-O."/>
        </authorList>
    </citation>
    <scope>NUCLEOTIDE SEQUENCE [LARGE SCALE GENOMIC DNA]</scope>
    <source>
        <strain evidence="6 7">MYP5</strain>
    </source>
</reference>
<accession>A0ABX1R0B1</accession>
<dbReference type="InterPro" id="IPR036388">
    <property type="entry name" value="WH-like_DNA-bd_sf"/>
</dbReference>
<dbReference type="EMBL" id="JAATNW010000002">
    <property type="protein sequence ID" value="NMH59183.1"/>
    <property type="molecule type" value="Genomic_DNA"/>
</dbReference>
<dbReference type="RefSeq" id="WP_169209920.1">
    <property type="nucleotide sequence ID" value="NZ_JAATNW010000002.1"/>
</dbReference>
<dbReference type="SUPFAM" id="SSF46785">
    <property type="entry name" value="Winged helix' DNA-binding domain"/>
    <property type="match status" value="1"/>
</dbReference>
<dbReference type="Proteomes" id="UP000709336">
    <property type="component" value="Unassembled WGS sequence"/>
</dbReference>
<gene>
    <name evidence="6" type="ORF">HCJ96_04015</name>
</gene>
<dbReference type="CDD" id="cd08417">
    <property type="entry name" value="PBP2_Nitroaromatics_like"/>
    <property type="match status" value="1"/>
</dbReference>
<dbReference type="PROSITE" id="PS50931">
    <property type="entry name" value="HTH_LYSR"/>
    <property type="match status" value="1"/>
</dbReference>
<dbReference type="SUPFAM" id="SSF53850">
    <property type="entry name" value="Periplasmic binding protein-like II"/>
    <property type="match status" value="1"/>
</dbReference>
<evidence type="ECO:0000259" key="5">
    <source>
        <dbReference type="PROSITE" id="PS50931"/>
    </source>
</evidence>
<comment type="caution">
    <text evidence="6">The sequence shown here is derived from an EMBL/GenBank/DDBJ whole genome shotgun (WGS) entry which is preliminary data.</text>
</comment>
<dbReference type="InterPro" id="IPR005119">
    <property type="entry name" value="LysR_subst-bd"/>
</dbReference>
<name>A0ABX1R0B1_9ALTE</name>
<organism evidence="6 7">
    <name type="scientific">Alteromonas ponticola</name>
    <dbReference type="NCBI Taxonomy" id="2720613"/>
    <lineage>
        <taxon>Bacteria</taxon>
        <taxon>Pseudomonadati</taxon>
        <taxon>Pseudomonadota</taxon>
        <taxon>Gammaproteobacteria</taxon>
        <taxon>Alteromonadales</taxon>
        <taxon>Alteromonadaceae</taxon>
        <taxon>Alteromonas/Salinimonas group</taxon>
        <taxon>Alteromonas</taxon>
    </lineage>
</organism>
<protein>
    <submittedName>
        <fullName evidence="6">LysR family transcriptional regulator</fullName>
    </submittedName>
</protein>
<dbReference type="Gene3D" id="3.40.190.10">
    <property type="entry name" value="Periplasmic binding protein-like II"/>
    <property type="match status" value="2"/>
</dbReference>
<keyword evidence="2" id="KW-0805">Transcription regulation</keyword>
<dbReference type="InterPro" id="IPR050389">
    <property type="entry name" value="LysR-type_TF"/>
</dbReference>
<evidence type="ECO:0000256" key="3">
    <source>
        <dbReference type="ARBA" id="ARBA00023125"/>
    </source>
</evidence>
<comment type="similarity">
    <text evidence="1">Belongs to the LysR transcriptional regulatory family.</text>
</comment>
<dbReference type="PANTHER" id="PTHR30118:SF15">
    <property type="entry name" value="TRANSCRIPTIONAL REGULATORY PROTEIN"/>
    <property type="match status" value="1"/>
</dbReference>
<feature type="domain" description="HTH lysR-type" evidence="5">
    <location>
        <begin position="4"/>
        <end position="61"/>
    </location>
</feature>
<evidence type="ECO:0000313" key="6">
    <source>
        <dbReference type="EMBL" id="NMH59183.1"/>
    </source>
</evidence>
<dbReference type="Gene3D" id="1.10.10.10">
    <property type="entry name" value="Winged helix-like DNA-binding domain superfamily/Winged helix DNA-binding domain"/>
    <property type="match status" value="1"/>
</dbReference>
<keyword evidence="4" id="KW-0804">Transcription</keyword>
<dbReference type="Pfam" id="PF00126">
    <property type="entry name" value="HTH_1"/>
    <property type="match status" value="1"/>
</dbReference>
<keyword evidence="7" id="KW-1185">Reference proteome</keyword>
<proteinExistence type="inferred from homology"/>
<evidence type="ECO:0000313" key="7">
    <source>
        <dbReference type="Proteomes" id="UP000709336"/>
    </source>
</evidence>